<protein>
    <recommendedName>
        <fullName evidence="4">Secreted protein</fullName>
    </recommendedName>
</protein>
<evidence type="ECO:0000313" key="2">
    <source>
        <dbReference type="EMBL" id="KAH8988072.1"/>
    </source>
</evidence>
<dbReference type="Proteomes" id="UP001201163">
    <property type="component" value="Unassembled WGS sequence"/>
</dbReference>
<evidence type="ECO:0000256" key="1">
    <source>
        <dbReference type="SAM" id="SignalP"/>
    </source>
</evidence>
<keyword evidence="3" id="KW-1185">Reference proteome</keyword>
<sequence length="137" mass="15414">MRCLTRRRVMLIVSSVQFSLATGHAMPLLVQLIRVFTGTVGCLDRPSLYPIACRQTTLYCNHCQSHRGRRLDLALMDDLGPHFLRPESQVTLPLSTLPRLPNGYHLPLACPQLADRDSIQRISKASERRVSTCSRSS</sequence>
<evidence type="ECO:0000313" key="3">
    <source>
        <dbReference type="Proteomes" id="UP001201163"/>
    </source>
</evidence>
<organism evidence="2 3">
    <name type="scientific">Lactarius akahatsu</name>
    <dbReference type="NCBI Taxonomy" id="416441"/>
    <lineage>
        <taxon>Eukaryota</taxon>
        <taxon>Fungi</taxon>
        <taxon>Dikarya</taxon>
        <taxon>Basidiomycota</taxon>
        <taxon>Agaricomycotina</taxon>
        <taxon>Agaricomycetes</taxon>
        <taxon>Russulales</taxon>
        <taxon>Russulaceae</taxon>
        <taxon>Lactarius</taxon>
    </lineage>
</organism>
<name>A0AAD4QBW0_9AGAM</name>
<reference evidence="2" key="1">
    <citation type="submission" date="2022-01" db="EMBL/GenBank/DDBJ databases">
        <title>Comparative genomics reveals a dynamic genome evolution in the ectomycorrhizal milk-cap (Lactarius) mushrooms.</title>
        <authorList>
            <consortium name="DOE Joint Genome Institute"/>
            <person name="Lebreton A."/>
            <person name="Tang N."/>
            <person name="Kuo A."/>
            <person name="LaButti K."/>
            <person name="Drula E."/>
            <person name="Barry K."/>
            <person name="Clum A."/>
            <person name="Lipzen A."/>
            <person name="Mousain D."/>
            <person name="Ng V."/>
            <person name="Wang R."/>
            <person name="Wang X."/>
            <person name="Dai Y."/>
            <person name="Henrissat B."/>
            <person name="Grigoriev I.V."/>
            <person name="Guerin-Laguette A."/>
            <person name="Yu F."/>
            <person name="Martin F.M."/>
        </authorList>
    </citation>
    <scope>NUCLEOTIDE SEQUENCE</scope>
    <source>
        <strain evidence="2">QP</strain>
    </source>
</reference>
<proteinExistence type="predicted"/>
<keyword evidence="1" id="KW-0732">Signal</keyword>
<feature type="signal peptide" evidence="1">
    <location>
        <begin position="1"/>
        <end position="25"/>
    </location>
</feature>
<dbReference type="AlphaFoldDB" id="A0AAD4QBW0"/>
<evidence type="ECO:0008006" key="4">
    <source>
        <dbReference type="Google" id="ProtNLM"/>
    </source>
</evidence>
<accession>A0AAD4QBW0</accession>
<gene>
    <name evidence="2" type="ORF">EDB92DRAFT_1072738</name>
</gene>
<feature type="chain" id="PRO_5042048584" description="Secreted protein" evidence="1">
    <location>
        <begin position="26"/>
        <end position="137"/>
    </location>
</feature>
<dbReference type="EMBL" id="JAKELL010000044">
    <property type="protein sequence ID" value="KAH8988072.1"/>
    <property type="molecule type" value="Genomic_DNA"/>
</dbReference>
<comment type="caution">
    <text evidence="2">The sequence shown here is derived from an EMBL/GenBank/DDBJ whole genome shotgun (WGS) entry which is preliminary data.</text>
</comment>